<evidence type="ECO:0000313" key="2">
    <source>
        <dbReference type="Proteomes" id="UP000694892"/>
    </source>
</evidence>
<evidence type="ECO:0000313" key="1">
    <source>
        <dbReference type="EMBL" id="OCT85937.1"/>
    </source>
</evidence>
<name>A0A974HPQ7_XENLA</name>
<gene>
    <name evidence="1" type="ORF">XELAEV_18024106mg</name>
</gene>
<protein>
    <submittedName>
        <fullName evidence="1">Uncharacterized protein</fullName>
    </submittedName>
</protein>
<proteinExistence type="predicted"/>
<sequence length="89" mass="10308">MLVFFRYKAPIHNLELLHKHALLSETSAILLSKQALQKIGIFKETMHVVVVEPCTYVMQSYKKSVILQFTVHFALPFYKCIPAEIFLRG</sequence>
<accession>A0A974HPQ7</accession>
<dbReference type="Proteomes" id="UP000694892">
    <property type="component" value="Chromosome 4L"/>
</dbReference>
<dbReference type="EMBL" id="CM004472">
    <property type="protein sequence ID" value="OCT85937.1"/>
    <property type="molecule type" value="Genomic_DNA"/>
</dbReference>
<reference evidence="2" key="1">
    <citation type="journal article" date="2016" name="Nature">
        <title>Genome evolution in the allotetraploid frog Xenopus laevis.</title>
        <authorList>
            <person name="Session A.M."/>
            <person name="Uno Y."/>
            <person name="Kwon T."/>
            <person name="Chapman J.A."/>
            <person name="Toyoda A."/>
            <person name="Takahashi S."/>
            <person name="Fukui A."/>
            <person name="Hikosaka A."/>
            <person name="Suzuki A."/>
            <person name="Kondo M."/>
            <person name="van Heeringen S.J."/>
            <person name="Quigley I."/>
            <person name="Heinz S."/>
            <person name="Ogino H."/>
            <person name="Ochi H."/>
            <person name="Hellsten U."/>
            <person name="Lyons J.B."/>
            <person name="Simakov O."/>
            <person name="Putnam N."/>
            <person name="Stites J."/>
            <person name="Kuroki Y."/>
            <person name="Tanaka T."/>
            <person name="Michiue T."/>
            <person name="Watanabe M."/>
            <person name="Bogdanovic O."/>
            <person name="Lister R."/>
            <person name="Georgiou G."/>
            <person name="Paranjpe S.S."/>
            <person name="van Kruijsbergen I."/>
            <person name="Shu S."/>
            <person name="Carlson J."/>
            <person name="Kinoshita T."/>
            <person name="Ohta Y."/>
            <person name="Mawaribuchi S."/>
            <person name="Jenkins J."/>
            <person name="Grimwood J."/>
            <person name="Schmutz J."/>
            <person name="Mitros T."/>
            <person name="Mozaffari S.V."/>
            <person name="Suzuki Y."/>
            <person name="Haramoto Y."/>
            <person name="Yamamoto T.S."/>
            <person name="Takagi C."/>
            <person name="Heald R."/>
            <person name="Miller K."/>
            <person name="Haudenschild C."/>
            <person name="Kitzman J."/>
            <person name="Nakayama T."/>
            <person name="Izutsu Y."/>
            <person name="Robert J."/>
            <person name="Fortriede J."/>
            <person name="Burns K."/>
            <person name="Lotay V."/>
            <person name="Karimi K."/>
            <person name="Yasuoka Y."/>
            <person name="Dichmann D.S."/>
            <person name="Flajnik M.F."/>
            <person name="Houston D.W."/>
            <person name="Shendure J."/>
            <person name="DuPasquier L."/>
            <person name="Vize P.D."/>
            <person name="Zorn A.M."/>
            <person name="Ito M."/>
            <person name="Marcotte E.M."/>
            <person name="Wallingford J.B."/>
            <person name="Ito Y."/>
            <person name="Asashima M."/>
            <person name="Ueno N."/>
            <person name="Matsuda Y."/>
            <person name="Veenstra G.J."/>
            <person name="Fujiyama A."/>
            <person name="Harland R.M."/>
            <person name="Taira M."/>
            <person name="Rokhsar D.S."/>
        </authorList>
    </citation>
    <scope>NUCLEOTIDE SEQUENCE [LARGE SCALE GENOMIC DNA]</scope>
    <source>
        <strain evidence="2">J</strain>
    </source>
</reference>
<dbReference type="AlphaFoldDB" id="A0A974HPQ7"/>
<organism evidence="1 2">
    <name type="scientific">Xenopus laevis</name>
    <name type="common">African clawed frog</name>
    <dbReference type="NCBI Taxonomy" id="8355"/>
    <lineage>
        <taxon>Eukaryota</taxon>
        <taxon>Metazoa</taxon>
        <taxon>Chordata</taxon>
        <taxon>Craniata</taxon>
        <taxon>Vertebrata</taxon>
        <taxon>Euteleostomi</taxon>
        <taxon>Amphibia</taxon>
        <taxon>Batrachia</taxon>
        <taxon>Anura</taxon>
        <taxon>Pipoidea</taxon>
        <taxon>Pipidae</taxon>
        <taxon>Xenopodinae</taxon>
        <taxon>Xenopus</taxon>
        <taxon>Xenopus</taxon>
    </lineage>
</organism>